<sequence length="676" mass="77700">MNTDQFQNRNRQRLDEFINKLTELGLYQDFLQGRLTQADADRVPDLYGLVFKPAGGNSVLDKEIEQKARHYTSNLVKLGLTYDDRLISQVGHDLLNSEDLKKTRLESSLPIENSALVILRQLTKAMINKFSYNVKTDKTTIVSYSPFALLIALLLKKSNMSEKYLFQHIALLTPYHVVPTDKLIDSILNGSLNDNIYKYNVELFGSNNNVFSGLASSRELTREEFGNIDEFKNNRQGNKVDYYYNLYRLNRRFTLDKTEKNLKALFDFSKSGVPYTAVKKRFGNNKRLFTFNPKNLTVERFLADNDDNEFIEMGADNNFYVTVAMFSKRRDCIKEYYNSFKKLLTIANVITINNGVVSLTMPKFWESIAKEFDFENHIFGQHDVNGSVNYESDFYPEYFSSITLQEIFNLSETQTERVLTALKAAYGDRSLDDIRSEEAKAQENRLLETVNKMLPRESLADLLPMFTDRTNDSKIQKDITPNATVPTIFEWVVAVAWYYISEEKYSLRQSMNLTLDSEGLPVAQAGGQKNKQDDNSGDITIDYTDRTLLLEVTLMDKNSIKRGEWEPVLRHSVNLSANRTVPVQTYFITDAVDKNTENIWRSVAATDLEETAIQHRSVRAIIYPLTIDTLSNWLHDESVNEKVVWGAIASSYKPLIETDFDSDWKTDILDSISSNN</sequence>
<dbReference type="InterPro" id="IPR018573">
    <property type="entry name" value="Restrct_endonuc_II_AlwI"/>
</dbReference>
<dbReference type="Proteomes" id="UP001263852">
    <property type="component" value="Unassembled WGS sequence"/>
</dbReference>
<dbReference type="GO" id="GO:0016787">
    <property type="term" value="F:hydrolase activity"/>
    <property type="evidence" value="ECO:0007669"/>
    <property type="project" value="UniProtKB-KW"/>
</dbReference>
<protein>
    <submittedName>
        <fullName evidence="1">AlwI family type II restriction endonuclease</fullName>
        <ecNumber evidence="1">3.1.21.-</ecNumber>
    </submittedName>
</protein>
<evidence type="ECO:0000313" key="1">
    <source>
        <dbReference type="EMBL" id="MDT7040652.1"/>
    </source>
</evidence>
<dbReference type="RefSeq" id="WP_313819651.1">
    <property type="nucleotide sequence ID" value="NZ_JAVLAO010000007.1"/>
</dbReference>
<keyword evidence="1" id="KW-0255">Endonuclease</keyword>
<dbReference type="AlphaFoldDB" id="A0AAW8WL47"/>
<evidence type="ECO:0000313" key="2">
    <source>
        <dbReference type="Proteomes" id="UP001263852"/>
    </source>
</evidence>
<dbReference type="EC" id="3.1.21.-" evidence="1"/>
<dbReference type="Gene3D" id="3.40.91.50">
    <property type="match status" value="1"/>
</dbReference>
<keyword evidence="1" id="KW-0540">Nuclease</keyword>
<name>A0AAW8WL47_LACPE</name>
<dbReference type="Pfam" id="PF09491">
    <property type="entry name" value="RE_AlwI"/>
    <property type="match status" value="1"/>
</dbReference>
<dbReference type="GO" id="GO:0004519">
    <property type="term" value="F:endonuclease activity"/>
    <property type="evidence" value="ECO:0007669"/>
    <property type="project" value="UniProtKB-KW"/>
</dbReference>
<accession>A0AAW8WL47</accession>
<gene>
    <name evidence="1" type="ORF">RI555_17250</name>
</gene>
<organism evidence="1 2">
    <name type="scientific">Lactiplantibacillus pentosus</name>
    <name type="common">Lactobacillus pentosus</name>
    <dbReference type="NCBI Taxonomy" id="1589"/>
    <lineage>
        <taxon>Bacteria</taxon>
        <taxon>Bacillati</taxon>
        <taxon>Bacillota</taxon>
        <taxon>Bacilli</taxon>
        <taxon>Lactobacillales</taxon>
        <taxon>Lactobacillaceae</taxon>
        <taxon>Lactiplantibacillus</taxon>
    </lineage>
</organism>
<comment type="caution">
    <text evidence="1">The sequence shown here is derived from an EMBL/GenBank/DDBJ whole genome shotgun (WGS) entry which is preliminary data.</text>
</comment>
<keyword evidence="1" id="KW-0378">Hydrolase</keyword>
<dbReference type="EMBL" id="JAVLAO010000007">
    <property type="protein sequence ID" value="MDT7040652.1"/>
    <property type="molecule type" value="Genomic_DNA"/>
</dbReference>
<reference evidence="1" key="1">
    <citation type="submission" date="2023-08" db="EMBL/GenBank/DDBJ databases">
        <authorList>
            <person name="Page C.A."/>
            <person name="Perez-Diaz I.M."/>
        </authorList>
    </citation>
    <scope>NUCLEOTIDE SEQUENCE</scope>
    <source>
        <strain evidence="1">1.8.9</strain>
    </source>
</reference>
<proteinExistence type="predicted"/>